<evidence type="ECO:0000313" key="3">
    <source>
        <dbReference type="Proteomes" id="UP000662747"/>
    </source>
</evidence>
<protein>
    <submittedName>
        <fullName evidence="2">Uncharacterized protein</fullName>
    </submittedName>
</protein>
<dbReference type="EMBL" id="CP071090">
    <property type="protein sequence ID" value="QSQ26542.1"/>
    <property type="molecule type" value="Genomic_DNA"/>
</dbReference>
<name>A0ABX7P7V7_9BACT</name>
<sequence>MRLKRMIGNSLWAAVLALVIPVTQAQAEDCVTYNGLNHCAKGNAKVSSEGDAGVQVDTDESGHSGVIIHTGLATHWTAGTFTSSDDESSNVRTLLSSVSEGSATSTATIETDGETTTYASTFTNAGEDTTHSVLIYYRGVLRYAAGGLHQQGGPIINEPGPVGPNCRPAGQSVTFCRNTCRSWGYPNCDYCNTPCAGVFSTRPTGSCEWRFQLPHENVRIADQVIQGDEIVFSEEVPGASSYPYLGFDQIHIETTARNLTVTNESVVNACVSPGASKKKK</sequence>
<evidence type="ECO:0000256" key="1">
    <source>
        <dbReference type="SAM" id="SignalP"/>
    </source>
</evidence>
<feature type="signal peptide" evidence="1">
    <location>
        <begin position="1"/>
        <end position="27"/>
    </location>
</feature>
<proteinExistence type="predicted"/>
<dbReference type="RefSeq" id="WP_206728087.1">
    <property type="nucleotide sequence ID" value="NZ_CP071090.1"/>
</dbReference>
<gene>
    <name evidence="2" type="ORF">JY651_17110</name>
</gene>
<keyword evidence="1" id="KW-0732">Signal</keyword>
<keyword evidence="3" id="KW-1185">Reference proteome</keyword>
<organism evidence="2 3">
    <name type="scientific">Pyxidicoccus parkwayensis</name>
    <dbReference type="NCBI Taxonomy" id="2813578"/>
    <lineage>
        <taxon>Bacteria</taxon>
        <taxon>Pseudomonadati</taxon>
        <taxon>Myxococcota</taxon>
        <taxon>Myxococcia</taxon>
        <taxon>Myxococcales</taxon>
        <taxon>Cystobacterineae</taxon>
        <taxon>Myxococcaceae</taxon>
        <taxon>Pyxidicoccus</taxon>
    </lineage>
</organism>
<accession>A0ABX7P7V7</accession>
<dbReference type="Proteomes" id="UP000662747">
    <property type="component" value="Chromosome"/>
</dbReference>
<evidence type="ECO:0000313" key="2">
    <source>
        <dbReference type="EMBL" id="QSQ26542.1"/>
    </source>
</evidence>
<reference evidence="2 3" key="1">
    <citation type="submission" date="2021-02" db="EMBL/GenBank/DDBJ databases">
        <title>De Novo genome assembly of isolated myxobacteria.</title>
        <authorList>
            <person name="Stevens D.C."/>
        </authorList>
    </citation>
    <scope>NUCLEOTIDE SEQUENCE [LARGE SCALE GENOMIC DNA]</scope>
    <source>
        <strain evidence="3">SCPEA02</strain>
    </source>
</reference>
<feature type="chain" id="PRO_5047348926" evidence="1">
    <location>
        <begin position="28"/>
        <end position="280"/>
    </location>
</feature>